<dbReference type="Pfam" id="PF02636">
    <property type="entry name" value="Methyltransf_28"/>
    <property type="match status" value="1"/>
</dbReference>
<dbReference type="SUPFAM" id="SSF53335">
    <property type="entry name" value="S-adenosyl-L-methionine-dependent methyltransferases"/>
    <property type="match status" value="1"/>
</dbReference>
<comment type="caution">
    <text evidence="3">The sequence shown here is derived from an EMBL/GenBank/DDBJ whole genome shotgun (WGS) entry which is preliminary data.</text>
</comment>
<evidence type="ECO:0000256" key="1">
    <source>
        <dbReference type="ARBA" id="ARBA00022603"/>
    </source>
</evidence>
<dbReference type="EMBL" id="SADE01000001">
    <property type="protein sequence ID" value="RVU37954.1"/>
    <property type="molecule type" value="Genomic_DNA"/>
</dbReference>
<dbReference type="InterPro" id="IPR029063">
    <property type="entry name" value="SAM-dependent_MTases_sf"/>
</dbReference>
<dbReference type="PANTHER" id="PTHR12049">
    <property type="entry name" value="PROTEIN ARGININE METHYLTRANSFERASE NDUFAF7, MITOCHONDRIAL"/>
    <property type="match status" value="1"/>
</dbReference>
<evidence type="ECO:0000256" key="2">
    <source>
        <dbReference type="ARBA" id="ARBA00022679"/>
    </source>
</evidence>
<dbReference type="Gene3D" id="3.40.50.12710">
    <property type="match status" value="1"/>
</dbReference>
<dbReference type="OrthoDB" id="9794208at2"/>
<evidence type="ECO:0000313" key="4">
    <source>
        <dbReference type="Proteomes" id="UP000287447"/>
    </source>
</evidence>
<organism evidence="3 4">
    <name type="scientific">Hwanghaeella grinnelliae</name>
    <dbReference type="NCBI Taxonomy" id="2500179"/>
    <lineage>
        <taxon>Bacteria</taxon>
        <taxon>Pseudomonadati</taxon>
        <taxon>Pseudomonadota</taxon>
        <taxon>Alphaproteobacteria</taxon>
        <taxon>Rhodospirillales</taxon>
        <taxon>Rhodospirillaceae</taxon>
        <taxon>Hwanghaeella</taxon>
    </lineage>
</organism>
<protein>
    <submittedName>
        <fullName evidence="3">Class I SAM-dependent methyltransferase</fullName>
    </submittedName>
</protein>
<dbReference type="AlphaFoldDB" id="A0A3S2VRG7"/>
<proteinExistence type="predicted"/>
<keyword evidence="4" id="KW-1185">Reference proteome</keyword>
<dbReference type="GO" id="GO:0035243">
    <property type="term" value="F:protein-arginine omega-N symmetric methyltransferase activity"/>
    <property type="evidence" value="ECO:0007669"/>
    <property type="project" value="TreeGrafter"/>
</dbReference>
<evidence type="ECO:0000313" key="3">
    <source>
        <dbReference type="EMBL" id="RVU37954.1"/>
    </source>
</evidence>
<reference evidence="4" key="1">
    <citation type="submission" date="2019-01" db="EMBL/GenBank/DDBJ databases">
        <title>Gri0909 isolated from a small marine red alga.</title>
        <authorList>
            <person name="Kim J."/>
            <person name="Jeong S.E."/>
            <person name="Jeon C.O."/>
        </authorList>
    </citation>
    <scope>NUCLEOTIDE SEQUENCE [LARGE SCALE GENOMIC DNA]</scope>
    <source>
        <strain evidence="4">Gri0909</strain>
    </source>
</reference>
<dbReference type="GO" id="GO:0032259">
    <property type="term" value="P:methylation"/>
    <property type="evidence" value="ECO:0007669"/>
    <property type="project" value="UniProtKB-KW"/>
</dbReference>
<name>A0A3S2VRG7_9PROT</name>
<dbReference type="InterPro" id="IPR003788">
    <property type="entry name" value="NDUFAF7"/>
</dbReference>
<keyword evidence="2 3" id="KW-0808">Transferase</keyword>
<sequence>MTPLEEYLKRCIALDGPLTVADFMAAALGHPQYGYYRTRDPLGMAGDFTTAPEISQVFGELIGLWMAEMWRLHGSSTGVRLVELGPGRGTLMADMLRAASRMPGFLDAITIHMVETSPTLRRAQGQALAAYAKVTWHDNLTEVPDGQMLLVANEFLDALPIHQLVRTEKGWCEKLVVWDESTDRPVFGLSPGASPVENLLADNVRRNSEIGAVAEVSPHSLAVATEIAQRLQSGIAALIVDYGYRDSAAGDTLQAVKNHDYAPVLDNIGEADLTAHVDFAAVGRAAAEAGATPHGPITQRDFMLDLGALHRRDALLARATPAQAKVIKTSVQRLIDPKEMGTLFKVMAVTANSEAAANPPPGF</sequence>
<accession>A0A3S2VRG7</accession>
<gene>
    <name evidence="3" type="ORF">EOI86_01210</name>
</gene>
<keyword evidence="1 3" id="KW-0489">Methyltransferase</keyword>
<dbReference type="Proteomes" id="UP000287447">
    <property type="component" value="Unassembled WGS sequence"/>
</dbReference>
<dbReference type="PANTHER" id="PTHR12049:SF7">
    <property type="entry name" value="PROTEIN ARGININE METHYLTRANSFERASE NDUFAF7, MITOCHONDRIAL"/>
    <property type="match status" value="1"/>
</dbReference>
<dbReference type="InterPro" id="IPR038375">
    <property type="entry name" value="NDUFAF7_sf"/>
</dbReference>